<evidence type="ECO:0000313" key="2">
    <source>
        <dbReference type="Proteomes" id="UP000029917"/>
    </source>
</evidence>
<organism evidence="1 2">
    <name type="scientific">Paracoccus sphaerophysae</name>
    <dbReference type="NCBI Taxonomy" id="690417"/>
    <lineage>
        <taxon>Bacteria</taxon>
        <taxon>Pseudomonadati</taxon>
        <taxon>Pseudomonadota</taxon>
        <taxon>Alphaproteobacteria</taxon>
        <taxon>Rhodobacterales</taxon>
        <taxon>Paracoccaceae</taxon>
        <taxon>Paracoccus</taxon>
    </lineage>
</organism>
<proteinExistence type="predicted"/>
<dbReference type="AlphaFoldDB" id="A0A099FAZ7"/>
<accession>A0A099FAZ7</accession>
<name>A0A099FAZ7_9RHOB</name>
<protein>
    <submittedName>
        <fullName evidence="1">Uncharacterized protein</fullName>
    </submittedName>
</protein>
<comment type="caution">
    <text evidence="1">The sequence shown here is derived from an EMBL/GenBank/DDBJ whole genome shotgun (WGS) entry which is preliminary data.</text>
</comment>
<keyword evidence="2" id="KW-1185">Reference proteome</keyword>
<sequence>MDATSVLAALSVELSDLAAGLARLQDVPLLQSEEGTPLEGEGLLRAMVALQDLDRLTQTAVALAEFARKVAGADGVTDPPHMTQIIAEMPLRSVADRLGASLGLTPELLVGVH</sequence>
<evidence type="ECO:0000313" key="1">
    <source>
        <dbReference type="EMBL" id="KGJ07724.1"/>
    </source>
</evidence>
<dbReference type="OrthoDB" id="10010553at2"/>
<gene>
    <name evidence="1" type="ORF">IC63_07430</name>
</gene>
<dbReference type="Proteomes" id="UP000029917">
    <property type="component" value="Unassembled WGS sequence"/>
</dbReference>
<dbReference type="RefSeq" id="WP_036718501.1">
    <property type="nucleotide sequence ID" value="NZ_JRKS01000017.1"/>
</dbReference>
<reference evidence="1 2" key="2">
    <citation type="submission" date="2014-10" db="EMBL/GenBank/DDBJ databases">
        <title>Paracoccus sanguinis sp. nov., isolated from clinical specimens of New York State patients.</title>
        <authorList>
            <person name="Mingle L.A."/>
            <person name="Cole J.A."/>
            <person name="Lapierre P."/>
            <person name="Musser K.A."/>
        </authorList>
    </citation>
    <scope>NUCLEOTIDE SEQUENCE [LARGE SCALE GENOMIC DNA]</scope>
    <source>
        <strain evidence="1 2">HAMBI 3106</strain>
    </source>
</reference>
<dbReference type="EMBL" id="JRKS01000017">
    <property type="protein sequence ID" value="KGJ07724.1"/>
    <property type="molecule type" value="Genomic_DNA"/>
</dbReference>
<reference evidence="1 2" key="1">
    <citation type="submission" date="2014-09" db="EMBL/GenBank/DDBJ databases">
        <authorList>
            <person name="McGinnis J.M."/>
            <person name="Wolfgang W.J."/>
        </authorList>
    </citation>
    <scope>NUCLEOTIDE SEQUENCE [LARGE SCALE GENOMIC DNA]</scope>
    <source>
        <strain evidence="1 2">HAMBI 3106</strain>
    </source>
</reference>